<comment type="caution">
    <text evidence="3">The sequence shown here is derived from an EMBL/GenBank/DDBJ whole genome shotgun (WGS) entry which is preliminary data.</text>
</comment>
<feature type="transmembrane region" description="Helical" evidence="1">
    <location>
        <begin position="143"/>
        <end position="165"/>
    </location>
</feature>
<keyword evidence="1" id="KW-1133">Transmembrane helix</keyword>
<dbReference type="Pfam" id="PF00892">
    <property type="entry name" value="EamA"/>
    <property type="match status" value="1"/>
</dbReference>
<feature type="transmembrane region" description="Helical" evidence="1">
    <location>
        <begin position="33"/>
        <end position="53"/>
    </location>
</feature>
<feature type="transmembrane region" description="Helical" evidence="1">
    <location>
        <begin position="262"/>
        <end position="280"/>
    </location>
</feature>
<feature type="transmembrane region" description="Helical" evidence="1">
    <location>
        <begin position="237"/>
        <end position="256"/>
    </location>
</feature>
<dbReference type="OrthoDB" id="8690132at2"/>
<sequence>MPYKTGVKLVLLAALLWSLNGLLIRQIHDAGTWAVLFWRSAGMIPVLLAVIWWRSGGVITPLRRVGWSGVVGGIGLVLAFGGAIFAFQATTVANAVFLFSASPFLAALLGWLILRETVRPATWAAIALAGIGMFLMVREGLAAGAMAGNVAALLSALGFASFTIALRWGRLADMLPAVVLGGLFSMLAAGVVLAVEGQTLWAPWRDIAISMAMGAGVLATGMALYTAGSRVIPAAELTLLSMVEVLLAPLWVFLALRETASAGTLAGGAVLMTAVAFNALSGARRRAPAPVAGVPM</sequence>
<feature type="transmembrane region" description="Helical" evidence="1">
    <location>
        <begin position="93"/>
        <end position="114"/>
    </location>
</feature>
<keyword evidence="4" id="KW-1185">Reference proteome</keyword>
<feature type="domain" description="EamA" evidence="2">
    <location>
        <begin position="5"/>
        <end position="137"/>
    </location>
</feature>
<feature type="transmembrane region" description="Helical" evidence="1">
    <location>
        <begin position="65"/>
        <end position="87"/>
    </location>
</feature>
<dbReference type="SUPFAM" id="SSF103481">
    <property type="entry name" value="Multidrug resistance efflux transporter EmrE"/>
    <property type="match status" value="2"/>
</dbReference>
<protein>
    <submittedName>
        <fullName evidence="3">DMT family transporter</fullName>
    </submittedName>
</protein>
<dbReference type="InterPro" id="IPR037185">
    <property type="entry name" value="EmrE-like"/>
</dbReference>
<reference evidence="3 4" key="1">
    <citation type="submission" date="2018-08" db="EMBL/GenBank/DDBJ databases">
        <title>Flavobacterium tibetense sp. nov., isolated from a wetland YonghuCo on Tibetan Plateau.</title>
        <authorList>
            <person name="Phurbu D."/>
            <person name="Lu H."/>
            <person name="Xing P."/>
        </authorList>
    </citation>
    <scope>NUCLEOTIDE SEQUENCE [LARGE SCALE GENOMIC DNA]</scope>
    <source>
        <strain evidence="3 4">DJC</strain>
    </source>
</reference>
<evidence type="ECO:0000256" key="1">
    <source>
        <dbReference type="SAM" id="Phobius"/>
    </source>
</evidence>
<feature type="transmembrane region" description="Helical" evidence="1">
    <location>
        <begin position="207"/>
        <end position="225"/>
    </location>
</feature>
<keyword evidence="1" id="KW-0812">Transmembrane</keyword>
<dbReference type="GO" id="GO:0016020">
    <property type="term" value="C:membrane"/>
    <property type="evidence" value="ECO:0007669"/>
    <property type="project" value="InterPro"/>
</dbReference>
<dbReference type="InterPro" id="IPR000620">
    <property type="entry name" value="EamA_dom"/>
</dbReference>
<dbReference type="AlphaFoldDB" id="A0A411Z731"/>
<accession>A0A411Z731</accession>
<dbReference type="RefSeq" id="WP_118149571.1">
    <property type="nucleotide sequence ID" value="NZ_QWEY01000001.1"/>
</dbReference>
<dbReference type="PANTHER" id="PTHR22911">
    <property type="entry name" value="ACYL-MALONYL CONDENSING ENZYME-RELATED"/>
    <property type="match status" value="1"/>
</dbReference>
<feature type="transmembrane region" description="Helical" evidence="1">
    <location>
        <begin position="121"/>
        <end position="137"/>
    </location>
</feature>
<evidence type="ECO:0000259" key="2">
    <source>
        <dbReference type="Pfam" id="PF00892"/>
    </source>
</evidence>
<proteinExistence type="predicted"/>
<dbReference type="EMBL" id="QWEY01000001">
    <property type="protein sequence ID" value="RGP38835.1"/>
    <property type="molecule type" value="Genomic_DNA"/>
</dbReference>
<organism evidence="3 4">
    <name type="scientific">Pseudotabrizicola alkalilacus</name>
    <dbReference type="NCBI Taxonomy" id="2305252"/>
    <lineage>
        <taxon>Bacteria</taxon>
        <taxon>Pseudomonadati</taxon>
        <taxon>Pseudomonadota</taxon>
        <taxon>Alphaproteobacteria</taxon>
        <taxon>Rhodobacterales</taxon>
        <taxon>Paracoccaceae</taxon>
        <taxon>Pseudotabrizicola</taxon>
    </lineage>
</organism>
<evidence type="ECO:0000313" key="4">
    <source>
        <dbReference type="Proteomes" id="UP000284547"/>
    </source>
</evidence>
<gene>
    <name evidence="3" type="ORF">D1012_01555</name>
</gene>
<feature type="transmembrane region" description="Helical" evidence="1">
    <location>
        <begin position="177"/>
        <end position="195"/>
    </location>
</feature>
<keyword evidence="1" id="KW-0472">Membrane</keyword>
<dbReference type="PANTHER" id="PTHR22911:SF135">
    <property type="entry name" value="BLR4310 PROTEIN"/>
    <property type="match status" value="1"/>
</dbReference>
<dbReference type="Proteomes" id="UP000284547">
    <property type="component" value="Unassembled WGS sequence"/>
</dbReference>
<name>A0A411Z731_9RHOB</name>
<evidence type="ECO:0000313" key="3">
    <source>
        <dbReference type="EMBL" id="RGP38835.1"/>
    </source>
</evidence>